<evidence type="ECO:0008006" key="3">
    <source>
        <dbReference type="Google" id="ProtNLM"/>
    </source>
</evidence>
<keyword evidence="2" id="KW-1185">Reference proteome</keyword>
<reference evidence="1 2" key="1">
    <citation type="submission" date="2016-11" db="EMBL/GenBank/DDBJ databases">
        <authorList>
            <person name="Jaros S."/>
            <person name="Januszkiewicz K."/>
            <person name="Wedrychowicz H."/>
        </authorList>
    </citation>
    <scope>NUCLEOTIDE SEQUENCE [LARGE SCALE GENOMIC DNA]</scope>
    <source>
        <strain evidence="1 2">DSM 2631</strain>
    </source>
</reference>
<protein>
    <recommendedName>
        <fullName evidence="3">GrdX protein</fullName>
    </recommendedName>
</protein>
<organism evidence="1 2">
    <name type="scientific">Clostridium fallax</name>
    <dbReference type="NCBI Taxonomy" id="1533"/>
    <lineage>
        <taxon>Bacteria</taxon>
        <taxon>Bacillati</taxon>
        <taxon>Bacillota</taxon>
        <taxon>Clostridia</taxon>
        <taxon>Eubacteriales</taxon>
        <taxon>Clostridiaceae</taxon>
        <taxon>Clostridium</taxon>
    </lineage>
</organism>
<accession>A0A1M4XGQ7</accession>
<evidence type="ECO:0000313" key="2">
    <source>
        <dbReference type="Proteomes" id="UP000184035"/>
    </source>
</evidence>
<sequence>MNHTIITNNPLVKENMENVLYIEGSMKDVLIKTRDLIQFGSELITYPLGASLRMLFSPYRSIVIKEKQSKINPIHLEIIENSIIKYNQHMEVRKEDNKNKDDYKLIDFELLKSAFDEIKIT</sequence>
<gene>
    <name evidence="1" type="ORF">SAMN05443638_11814</name>
</gene>
<evidence type="ECO:0000313" key="1">
    <source>
        <dbReference type="EMBL" id="SHE92352.1"/>
    </source>
</evidence>
<dbReference type="EMBL" id="FQVM01000018">
    <property type="protein sequence ID" value="SHE92352.1"/>
    <property type="molecule type" value="Genomic_DNA"/>
</dbReference>
<proteinExistence type="predicted"/>
<dbReference type="InterPro" id="IPR047735">
    <property type="entry name" value="GrdX-like"/>
</dbReference>
<name>A0A1M4XGQ7_9CLOT</name>
<dbReference type="NCBIfam" id="NF038093">
    <property type="entry name" value="GrdX"/>
    <property type="match status" value="1"/>
</dbReference>
<dbReference type="Proteomes" id="UP000184035">
    <property type="component" value="Unassembled WGS sequence"/>
</dbReference>
<dbReference type="RefSeq" id="WP_172607476.1">
    <property type="nucleotide sequence ID" value="NZ_FQVM01000018.1"/>
</dbReference>
<dbReference type="AlphaFoldDB" id="A0A1M4XGQ7"/>
<dbReference type="STRING" id="1533.SAMN05443638_11814"/>